<proteinExistence type="predicted"/>
<evidence type="ECO:0000313" key="3">
    <source>
        <dbReference type="Proteomes" id="UP000247409"/>
    </source>
</evidence>
<feature type="compositionally biased region" description="Basic and acidic residues" evidence="1">
    <location>
        <begin position="111"/>
        <end position="122"/>
    </location>
</feature>
<dbReference type="AlphaFoldDB" id="A0A2V3J3J6"/>
<protein>
    <submittedName>
        <fullName evidence="2">Uncharacterized protein</fullName>
    </submittedName>
</protein>
<dbReference type="Proteomes" id="UP000247409">
    <property type="component" value="Unassembled WGS sequence"/>
</dbReference>
<name>A0A2V3J3J6_9FLOR</name>
<organism evidence="2 3">
    <name type="scientific">Gracilariopsis chorda</name>
    <dbReference type="NCBI Taxonomy" id="448386"/>
    <lineage>
        <taxon>Eukaryota</taxon>
        <taxon>Rhodophyta</taxon>
        <taxon>Florideophyceae</taxon>
        <taxon>Rhodymeniophycidae</taxon>
        <taxon>Gracilariales</taxon>
        <taxon>Gracilariaceae</taxon>
        <taxon>Gracilariopsis</taxon>
    </lineage>
</organism>
<feature type="region of interest" description="Disordered" evidence="1">
    <location>
        <begin position="111"/>
        <end position="132"/>
    </location>
</feature>
<evidence type="ECO:0000313" key="2">
    <source>
        <dbReference type="EMBL" id="PXF48903.1"/>
    </source>
</evidence>
<keyword evidence="3" id="KW-1185">Reference proteome</keyword>
<dbReference type="EMBL" id="NBIV01000010">
    <property type="protein sequence ID" value="PXF48903.1"/>
    <property type="molecule type" value="Genomic_DNA"/>
</dbReference>
<accession>A0A2V3J3J6</accession>
<sequence length="132" mass="14854">MSPLNAGGYICLTEYRYRCRPPGKRVSHATMKRHKRIANQERARLGLQLLGSGAHFSEERSEIERNKYKALRLSKPQQISTEEGDAQEEEYNDELGCNFCEDCSVRGDDPCDGHVEEPREAAELAADNAVPS</sequence>
<comment type="caution">
    <text evidence="2">The sequence shown here is derived from an EMBL/GenBank/DDBJ whole genome shotgun (WGS) entry which is preliminary data.</text>
</comment>
<gene>
    <name evidence="2" type="ORF">BWQ96_01245</name>
</gene>
<evidence type="ECO:0000256" key="1">
    <source>
        <dbReference type="SAM" id="MobiDB-lite"/>
    </source>
</evidence>
<reference evidence="2 3" key="1">
    <citation type="journal article" date="2018" name="Mol. Biol. Evol.">
        <title>Analysis of the draft genome of the red seaweed Gracilariopsis chorda provides insights into genome size evolution in Rhodophyta.</title>
        <authorList>
            <person name="Lee J."/>
            <person name="Yang E.C."/>
            <person name="Graf L."/>
            <person name="Yang J.H."/>
            <person name="Qiu H."/>
            <person name="Zel Zion U."/>
            <person name="Chan C.X."/>
            <person name="Stephens T.G."/>
            <person name="Weber A.P.M."/>
            <person name="Boo G.H."/>
            <person name="Boo S.M."/>
            <person name="Kim K.M."/>
            <person name="Shin Y."/>
            <person name="Jung M."/>
            <person name="Lee S.J."/>
            <person name="Yim H.S."/>
            <person name="Lee J.H."/>
            <person name="Bhattacharya D."/>
            <person name="Yoon H.S."/>
        </authorList>
    </citation>
    <scope>NUCLEOTIDE SEQUENCE [LARGE SCALE GENOMIC DNA]</scope>
    <source>
        <strain evidence="2 3">SKKU-2015</strain>
        <tissue evidence="2">Whole body</tissue>
    </source>
</reference>